<sequence>MLMGTTRVKLKVLRKSKTDYISQLLVLLYLFKILSIHVNTPLHAMEPLGKALCPLVLRGLFNGIAIRSHRFFSIHKPLSFKFFFNFWK</sequence>
<dbReference type="Proteomes" id="UP001153714">
    <property type="component" value="Chromosome 2"/>
</dbReference>
<evidence type="ECO:0000256" key="1">
    <source>
        <dbReference type="SAM" id="Phobius"/>
    </source>
</evidence>
<dbReference type="EMBL" id="OU893333">
    <property type="protein sequence ID" value="CAG9788764.1"/>
    <property type="molecule type" value="Genomic_DNA"/>
</dbReference>
<keyword evidence="1" id="KW-1133">Transmembrane helix</keyword>
<keyword evidence="3" id="KW-1185">Reference proteome</keyword>
<proteinExistence type="predicted"/>
<dbReference type="OrthoDB" id="10598245at2759"/>
<organism evidence="2 3">
    <name type="scientific">Diatraea saccharalis</name>
    <name type="common">sugarcane borer</name>
    <dbReference type="NCBI Taxonomy" id="40085"/>
    <lineage>
        <taxon>Eukaryota</taxon>
        <taxon>Metazoa</taxon>
        <taxon>Ecdysozoa</taxon>
        <taxon>Arthropoda</taxon>
        <taxon>Hexapoda</taxon>
        <taxon>Insecta</taxon>
        <taxon>Pterygota</taxon>
        <taxon>Neoptera</taxon>
        <taxon>Endopterygota</taxon>
        <taxon>Lepidoptera</taxon>
        <taxon>Glossata</taxon>
        <taxon>Ditrysia</taxon>
        <taxon>Pyraloidea</taxon>
        <taxon>Crambidae</taxon>
        <taxon>Crambinae</taxon>
        <taxon>Diatraea</taxon>
    </lineage>
</organism>
<protein>
    <submittedName>
        <fullName evidence="2">Uncharacterized protein</fullName>
    </submittedName>
</protein>
<reference evidence="2" key="2">
    <citation type="submission" date="2022-10" db="EMBL/GenBank/DDBJ databases">
        <authorList>
            <consortium name="ENA_rothamsted_submissions"/>
            <consortium name="culmorum"/>
            <person name="King R."/>
        </authorList>
    </citation>
    <scope>NUCLEOTIDE SEQUENCE</scope>
</reference>
<name>A0A9N9R3F2_9NEOP</name>
<gene>
    <name evidence="2" type="ORF">DIATSA_LOCUS6550</name>
</gene>
<keyword evidence="1" id="KW-0812">Transmembrane</keyword>
<dbReference type="AlphaFoldDB" id="A0A9N9R3F2"/>
<evidence type="ECO:0000313" key="2">
    <source>
        <dbReference type="EMBL" id="CAG9788764.1"/>
    </source>
</evidence>
<accession>A0A9N9R3F2</accession>
<feature type="transmembrane region" description="Helical" evidence="1">
    <location>
        <begin position="20"/>
        <end position="38"/>
    </location>
</feature>
<keyword evidence="1" id="KW-0472">Membrane</keyword>
<evidence type="ECO:0000313" key="3">
    <source>
        <dbReference type="Proteomes" id="UP001153714"/>
    </source>
</evidence>
<reference evidence="2" key="1">
    <citation type="submission" date="2021-12" db="EMBL/GenBank/DDBJ databases">
        <authorList>
            <person name="King R."/>
        </authorList>
    </citation>
    <scope>NUCLEOTIDE SEQUENCE</scope>
</reference>